<accession>A0ABU2RWV5</accession>
<comment type="caution">
    <text evidence="1">The sequence shown here is derived from an EMBL/GenBank/DDBJ whole genome shotgun (WGS) entry which is preliminary data.</text>
</comment>
<proteinExistence type="predicted"/>
<dbReference type="EMBL" id="JAVREV010000001">
    <property type="protein sequence ID" value="MDT0441223.1"/>
    <property type="molecule type" value="Genomic_DNA"/>
</dbReference>
<keyword evidence="2" id="KW-1185">Reference proteome</keyword>
<organism evidence="1 2">
    <name type="scientific">Streptomyces johnsoniae</name>
    <dbReference type="NCBI Taxonomy" id="3075532"/>
    <lineage>
        <taxon>Bacteria</taxon>
        <taxon>Bacillati</taxon>
        <taxon>Actinomycetota</taxon>
        <taxon>Actinomycetes</taxon>
        <taxon>Kitasatosporales</taxon>
        <taxon>Streptomycetaceae</taxon>
        <taxon>Streptomyces</taxon>
    </lineage>
</organism>
<sequence length="137" mass="14988">MAEIEAVPDWMPHKGVESLPCGRWFDGVQLPTFVGLRVVSRLRERSGPVVQDQVADVLTWLVRPGAAVGWEERAPGVDIMRGPRVVAVPPAAWCEGPWTGGSAIRWLIRPTPMCLTDPPVLLEALRHVLPPRGGRCG</sequence>
<protein>
    <submittedName>
        <fullName evidence="1">Uncharacterized protein</fullName>
    </submittedName>
</protein>
<name>A0ABU2RWV5_9ACTN</name>
<dbReference type="Proteomes" id="UP001183615">
    <property type="component" value="Unassembled WGS sequence"/>
</dbReference>
<gene>
    <name evidence="1" type="ORF">RM779_01225</name>
</gene>
<evidence type="ECO:0000313" key="1">
    <source>
        <dbReference type="EMBL" id="MDT0441223.1"/>
    </source>
</evidence>
<evidence type="ECO:0000313" key="2">
    <source>
        <dbReference type="Proteomes" id="UP001183615"/>
    </source>
</evidence>
<reference evidence="2" key="1">
    <citation type="submission" date="2023-07" db="EMBL/GenBank/DDBJ databases">
        <title>30 novel species of actinomycetes from the DSMZ collection.</title>
        <authorList>
            <person name="Nouioui I."/>
        </authorList>
    </citation>
    <scope>NUCLEOTIDE SEQUENCE [LARGE SCALE GENOMIC DNA]</scope>
    <source>
        <strain evidence="2">DSM 41886</strain>
    </source>
</reference>
<dbReference type="RefSeq" id="WP_311614823.1">
    <property type="nucleotide sequence ID" value="NZ_JAVREV010000001.1"/>
</dbReference>